<feature type="transmembrane region" description="Helical" evidence="6">
    <location>
        <begin position="363"/>
        <end position="382"/>
    </location>
</feature>
<evidence type="ECO:0000256" key="5">
    <source>
        <dbReference type="ARBA" id="ARBA00023136"/>
    </source>
</evidence>
<feature type="transmembrane region" description="Helical" evidence="6">
    <location>
        <begin position="84"/>
        <end position="103"/>
    </location>
</feature>
<proteinExistence type="predicted"/>
<feature type="transmembrane region" description="Helical" evidence="6">
    <location>
        <begin position="213"/>
        <end position="232"/>
    </location>
</feature>
<dbReference type="PANTHER" id="PTHR23501:SF191">
    <property type="entry name" value="VACUOLAR BASIC AMINO ACID TRANSPORTER 4"/>
    <property type="match status" value="1"/>
</dbReference>
<keyword evidence="4 6" id="KW-1133">Transmembrane helix</keyword>
<feature type="transmembrane region" description="Helical" evidence="6">
    <location>
        <begin position="403"/>
        <end position="424"/>
    </location>
</feature>
<keyword evidence="3 6" id="KW-0812">Transmembrane</keyword>
<evidence type="ECO:0000256" key="6">
    <source>
        <dbReference type="SAM" id="Phobius"/>
    </source>
</evidence>
<feature type="transmembrane region" description="Helical" evidence="6">
    <location>
        <begin position="430"/>
        <end position="451"/>
    </location>
</feature>
<feature type="domain" description="Major facilitator superfamily (MFS) profile" evidence="7">
    <location>
        <begin position="18"/>
        <end position="455"/>
    </location>
</feature>
<organism evidence="8 9">
    <name type="scientific">Gordonia cholesterolivorans</name>
    <dbReference type="NCBI Taxonomy" id="559625"/>
    <lineage>
        <taxon>Bacteria</taxon>
        <taxon>Bacillati</taxon>
        <taxon>Actinomycetota</taxon>
        <taxon>Actinomycetes</taxon>
        <taxon>Mycobacteriales</taxon>
        <taxon>Gordoniaceae</taxon>
        <taxon>Gordonia</taxon>
    </lineage>
</organism>
<feature type="transmembrane region" description="Helical" evidence="6">
    <location>
        <begin position="142"/>
        <end position="165"/>
    </location>
</feature>
<dbReference type="SUPFAM" id="SSF103473">
    <property type="entry name" value="MFS general substrate transporter"/>
    <property type="match status" value="1"/>
</dbReference>
<keyword evidence="2" id="KW-0813">Transport</keyword>
<feature type="transmembrane region" description="Helical" evidence="6">
    <location>
        <begin position="109"/>
        <end position="130"/>
    </location>
</feature>
<dbReference type="PROSITE" id="PS50850">
    <property type="entry name" value="MFS"/>
    <property type="match status" value="1"/>
</dbReference>
<accession>A0ABN3H587</accession>
<evidence type="ECO:0000313" key="9">
    <source>
        <dbReference type="Proteomes" id="UP001501170"/>
    </source>
</evidence>
<dbReference type="InterPro" id="IPR020846">
    <property type="entry name" value="MFS_dom"/>
</dbReference>
<comment type="caution">
    <text evidence="8">The sequence shown here is derived from an EMBL/GenBank/DDBJ whole genome shotgun (WGS) entry which is preliminary data.</text>
</comment>
<dbReference type="RefSeq" id="WP_045537268.1">
    <property type="nucleotide sequence ID" value="NZ_BAAARB010000002.1"/>
</dbReference>
<name>A0ABN3H587_9ACTN</name>
<evidence type="ECO:0000256" key="4">
    <source>
        <dbReference type="ARBA" id="ARBA00022989"/>
    </source>
</evidence>
<dbReference type="InterPro" id="IPR036259">
    <property type="entry name" value="MFS_trans_sf"/>
</dbReference>
<feature type="transmembrane region" description="Helical" evidence="6">
    <location>
        <begin position="21"/>
        <end position="43"/>
    </location>
</feature>
<dbReference type="Gene3D" id="1.20.1250.20">
    <property type="entry name" value="MFS general substrate transporter like domains"/>
    <property type="match status" value="1"/>
</dbReference>
<protein>
    <submittedName>
        <fullName evidence="8">MFS transporter</fullName>
    </submittedName>
</protein>
<gene>
    <name evidence="8" type="ORF">GCM10009855_06050</name>
</gene>
<feature type="transmembrane region" description="Helical" evidence="6">
    <location>
        <begin position="238"/>
        <end position="256"/>
    </location>
</feature>
<reference evidence="8 9" key="1">
    <citation type="journal article" date="2019" name="Int. J. Syst. Evol. Microbiol.">
        <title>The Global Catalogue of Microorganisms (GCM) 10K type strain sequencing project: providing services to taxonomists for standard genome sequencing and annotation.</title>
        <authorList>
            <consortium name="The Broad Institute Genomics Platform"/>
            <consortium name="The Broad Institute Genome Sequencing Center for Infectious Disease"/>
            <person name="Wu L."/>
            <person name="Ma J."/>
        </authorList>
    </citation>
    <scope>NUCLEOTIDE SEQUENCE [LARGE SCALE GENOMIC DNA]</scope>
    <source>
        <strain evidence="8 9">JCM 16227</strain>
    </source>
</reference>
<keyword evidence="9" id="KW-1185">Reference proteome</keyword>
<sequence>MRTDTDRRLDAHPFGIGFTAPLILASVLNPINSSLIATAMVGIGVDFHRGPADTAILISVLYLCSAVAQPTMGKLGPLFGERRVMIAGIGLVLTAGVIGAAGWSFGALVASRALLGVGTSAAYPMAMSLIRKRSDAAGVGVPSRILGVFSITGQVIAMVGLPIGGVLTGVFGWRAVFFINVPAALAALLLVLTGVPKDTVAWPTDLRRTLTAVDPLGIVAFAVAIVSALQFIDSPSASTWWLAAVAVAATAVLIGWERRFSTPLIDVRMLVSNRPLIRTYLRQTLASLGMYTTMYGVSQWMEDAAGYRPTQVGMLLAPMSATSIVVAAVCSRRSTVRSPLIATGMAFCAAGAVMLALRHDAPVWAILAMSLLVGLANGLNSFANQAALFMQSPADQVGVASGLYRTFAYIGAITSAGLIAAAFGSRATDAGFHIVGWATMAIGLCAATLTLTDRTLPRHA</sequence>
<dbReference type="PANTHER" id="PTHR23501">
    <property type="entry name" value="MAJOR FACILITATOR SUPERFAMILY"/>
    <property type="match status" value="1"/>
</dbReference>
<evidence type="ECO:0000256" key="2">
    <source>
        <dbReference type="ARBA" id="ARBA00022448"/>
    </source>
</evidence>
<dbReference type="EMBL" id="BAAARB010000002">
    <property type="protein sequence ID" value="GAA2369528.1"/>
    <property type="molecule type" value="Genomic_DNA"/>
</dbReference>
<dbReference type="InterPro" id="IPR011701">
    <property type="entry name" value="MFS"/>
</dbReference>
<feature type="transmembrane region" description="Helical" evidence="6">
    <location>
        <begin position="312"/>
        <end position="331"/>
    </location>
</feature>
<feature type="transmembrane region" description="Helical" evidence="6">
    <location>
        <begin position="338"/>
        <end position="357"/>
    </location>
</feature>
<dbReference type="Gene3D" id="1.20.1720.10">
    <property type="entry name" value="Multidrug resistance protein D"/>
    <property type="match status" value="1"/>
</dbReference>
<evidence type="ECO:0000256" key="1">
    <source>
        <dbReference type="ARBA" id="ARBA00004429"/>
    </source>
</evidence>
<feature type="transmembrane region" description="Helical" evidence="6">
    <location>
        <begin position="171"/>
        <end position="192"/>
    </location>
</feature>
<dbReference type="Proteomes" id="UP001501170">
    <property type="component" value="Unassembled WGS sequence"/>
</dbReference>
<evidence type="ECO:0000256" key="3">
    <source>
        <dbReference type="ARBA" id="ARBA00022692"/>
    </source>
</evidence>
<evidence type="ECO:0000259" key="7">
    <source>
        <dbReference type="PROSITE" id="PS50850"/>
    </source>
</evidence>
<dbReference type="Pfam" id="PF07690">
    <property type="entry name" value="MFS_1"/>
    <property type="match status" value="1"/>
</dbReference>
<keyword evidence="5 6" id="KW-0472">Membrane</keyword>
<comment type="subcellular location">
    <subcellularLocation>
        <location evidence="1">Cell inner membrane</location>
        <topology evidence="1">Multi-pass membrane protein</topology>
    </subcellularLocation>
</comment>
<evidence type="ECO:0000313" key="8">
    <source>
        <dbReference type="EMBL" id="GAA2369528.1"/>
    </source>
</evidence>